<dbReference type="RefSeq" id="WP_130364423.1">
    <property type="nucleotide sequence ID" value="NZ_AP014946.1"/>
</dbReference>
<sequence>MSETATPTPAATSPKQSRLMRWLGVITSVIFLLLAIVKVSEFFLLPSCDSSRSTGAIKSIFKDKNIGDPTLTNTRATTGAAGENTCIADYALPNEKGELTYRVYWESWSPKVMITKADTK</sequence>
<evidence type="ECO:0000256" key="1">
    <source>
        <dbReference type="SAM" id="Phobius"/>
    </source>
</evidence>
<gene>
    <name evidence="2" type="ORF">GJW-30_1_02417</name>
</gene>
<protein>
    <submittedName>
        <fullName evidence="2">Uncharacterized protein</fullName>
    </submittedName>
</protein>
<keyword evidence="1" id="KW-0812">Transmembrane</keyword>
<dbReference type="AlphaFoldDB" id="A0A0S3PV96"/>
<evidence type="ECO:0000313" key="2">
    <source>
        <dbReference type="EMBL" id="BAT59882.1"/>
    </source>
</evidence>
<keyword evidence="1" id="KW-1133">Transmembrane helix</keyword>
<name>A0A0S3PV96_9BRAD</name>
<keyword evidence="1" id="KW-0472">Membrane</keyword>
<dbReference type="Proteomes" id="UP000236884">
    <property type="component" value="Chromosome"/>
</dbReference>
<reference evidence="2 3" key="1">
    <citation type="submission" date="2015-08" db="EMBL/GenBank/DDBJ databases">
        <title>Investigation of the bacterial diversity of lava forest soil.</title>
        <authorList>
            <person name="Lee J.S."/>
        </authorList>
    </citation>
    <scope>NUCLEOTIDE SEQUENCE [LARGE SCALE GENOMIC DNA]</scope>
    <source>
        <strain evidence="2 3">GJW-30</strain>
    </source>
</reference>
<feature type="transmembrane region" description="Helical" evidence="1">
    <location>
        <begin position="22"/>
        <end position="45"/>
    </location>
</feature>
<proteinExistence type="predicted"/>
<keyword evidence="3" id="KW-1185">Reference proteome</keyword>
<dbReference type="KEGG" id="vgo:GJW-30_1_02417"/>
<evidence type="ECO:0000313" key="3">
    <source>
        <dbReference type="Proteomes" id="UP000236884"/>
    </source>
</evidence>
<dbReference type="EMBL" id="AP014946">
    <property type="protein sequence ID" value="BAT59882.1"/>
    <property type="molecule type" value="Genomic_DNA"/>
</dbReference>
<organism evidence="2 3">
    <name type="scientific">Variibacter gotjawalensis</name>
    <dbReference type="NCBI Taxonomy" id="1333996"/>
    <lineage>
        <taxon>Bacteria</taxon>
        <taxon>Pseudomonadati</taxon>
        <taxon>Pseudomonadota</taxon>
        <taxon>Alphaproteobacteria</taxon>
        <taxon>Hyphomicrobiales</taxon>
        <taxon>Nitrobacteraceae</taxon>
        <taxon>Variibacter</taxon>
    </lineage>
</organism>
<accession>A0A0S3PV96</accession>